<dbReference type="PROSITE" id="PS51257">
    <property type="entry name" value="PROKAR_LIPOPROTEIN"/>
    <property type="match status" value="1"/>
</dbReference>
<keyword evidence="2" id="KW-1185">Reference proteome</keyword>
<evidence type="ECO:0008006" key="3">
    <source>
        <dbReference type="Google" id="ProtNLM"/>
    </source>
</evidence>
<dbReference type="AlphaFoldDB" id="A0A2W1N5F1"/>
<reference evidence="1 2" key="1">
    <citation type="submission" date="2018-06" db="EMBL/GenBank/DDBJ databases">
        <title>The draft genome sequence of Crocinitomix sp. SM1701.</title>
        <authorList>
            <person name="Zhang X."/>
        </authorList>
    </citation>
    <scope>NUCLEOTIDE SEQUENCE [LARGE SCALE GENOMIC DNA]</scope>
    <source>
        <strain evidence="1 2">SM1701</strain>
    </source>
</reference>
<dbReference type="RefSeq" id="WP_111061252.1">
    <property type="nucleotide sequence ID" value="NZ_JBHUCU010000007.1"/>
</dbReference>
<name>A0A2W1N5F1_9FLAO</name>
<dbReference type="EMBL" id="QKSB01000001">
    <property type="protein sequence ID" value="PZE18351.1"/>
    <property type="molecule type" value="Genomic_DNA"/>
</dbReference>
<protein>
    <recommendedName>
        <fullName evidence="3">DUF839 domain-containing protein</fullName>
    </recommendedName>
</protein>
<dbReference type="PANTHER" id="PTHR35399">
    <property type="entry name" value="SLR8030 PROTEIN"/>
    <property type="match status" value="1"/>
</dbReference>
<evidence type="ECO:0000313" key="1">
    <source>
        <dbReference type="EMBL" id="PZE18351.1"/>
    </source>
</evidence>
<comment type="caution">
    <text evidence="1">The sequence shown here is derived from an EMBL/GenBank/DDBJ whole genome shotgun (WGS) entry which is preliminary data.</text>
</comment>
<dbReference type="Pfam" id="PF05787">
    <property type="entry name" value="PhoX"/>
    <property type="match status" value="1"/>
</dbReference>
<sequence length="501" mass="56451">MKTFYFLLFSIVFLACETQPTMVTPEVVMKDTLMKTKVVIDTTPLFKSLVSNFNTQDLLLPEGFTYQVLFSEKDLVTRADGKKFPAKGNHDLSVFIPNENHPNTKGWVYISHETKHKDDGLGDGGGATMFEIERKDSVWQVVSDYEHIDFSEVGYTNRNCGGSLTPNGTIFTCEESWSHQTNYLYMDGKGLRDTSWVNGRPAYQNMGFVVEVDPKTKKVIKKHYQMGKFVHEDALCSKDGKAVYLTDDMNPGIFFKFETDTPYDYNTGSLFAFQQSADGETGKWLPIPKDTAAWLDVSNVALKLGATMFIRHEWIEEINGKLYICETGEDHYNLTQSHAKGGQFTNYAKANLREGESGEDFDDPYGRILEFDPTTNKMSVYLEGGVMKDSIGVFSSPDCNTSFTIGGRTYLVLSEDMIGYDRGRSGKNAKHYQNELYFLDMAIKNPTVDDLMRFAIAPKNAETTGVVFTPDGKHMIVNIQHPSYRNPAPFNKSCTLIISGF</sequence>
<dbReference type="SUPFAM" id="SSF63829">
    <property type="entry name" value="Calcium-dependent phosphotriesterase"/>
    <property type="match status" value="1"/>
</dbReference>
<dbReference type="OrthoDB" id="9801383at2"/>
<evidence type="ECO:0000313" key="2">
    <source>
        <dbReference type="Proteomes" id="UP000249248"/>
    </source>
</evidence>
<proteinExistence type="predicted"/>
<dbReference type="InterPro" id="IPR008557">
    <property type="entry name" value="PhoX"/>
</dbReference>
<organism evidence="1 2">
    <name type="scientific">Putridiphycobacter roseus</name>
    <dbReference type="NCBI Taxonomy" id="2219161"/>
    <lineage>
        <taxon>Bacteria</taxon>
        <taxon>Pseudomonadati</taxon>
        <taxon>Bacteroidota</taxon>
        <taxon>Flavobacteriia</taxon>
        <taxon>Flavobacteriales</taxon>
        <taxon>Crocinitomicaceae</taxon>
        <taxon>Putridiphycobacter</taxon>
    </lineage>
</organism>
<gene>
    <name evidence="1" type="ORF">DNU06_00510</name>
</gene>
<dbReference type="Proteomes" id="UP000249248">
    <property type="component" value="Unassembled WGS sequence"/>
</dbReference>
<accession>A0A2W1N5F1</accession>
<dbReference type="PANTHER" id="PTHR35399:SF2">
    <property type="entry name" value="DUF839 DOMAIN-CONTAINING PROTEIN"/>
    <property type="match status" value="1"/>
</dbReference>